<gene>
    <name evidence="1" type="ORF">Vadar_003135</name>
</gene>
<accession>A0ACB7Y4N3</accession>
<sequence length="311" mass="35892">METQNQLKHRLSRMFRSSLGSCKPKNTSDAISPPKKHYQLYQLFSPKPTFPSIHKPNKKLSQKPQTEPFSIRPKVSDRNSLLNPPHTRTGSRSRTCYSYSPHSQSVLTCPVDTLCDFQNPKKSKKKRRNKKTKGFKRTNFESFDSYYDWFSSDDDDDDKTTLFSSKSFSSSSSDSFRRERRSSRRRRVSKTESEVGSLLCESVNKHGKRRSLGPDKRCCEHGNRVTNQQGCVKLDGEEVKESCFAVVKRSTDPYDDFRTSMVEMIVEKQIFGARDLEGLLETFLSLNSSHHHRVIVEVFTEICDALFSNWS</sequence>
<comment type="caution">
    <text evidence="1">The sequence shown here is derived from an EMBL/GenBank/DDBJ whole genome shotgun (WGS) entry which is preliminary data.</text>
</comment>
<keyword evidence="2" id="KW-1185">Reference proteome</keyword>
<evidence type="ECO:0000313" key="2">
    <source>
        <dbReference type="Proteomes" id="UP000828048"/>
    </source>
</evidence>
<reference evidence="1 2" key="1">
    <citation type="journal article" date="2021" name="Hortic Res">
        <title>High-quality reference genome and annotation aids understanding of berry development for evergreen blueberry (Vaccinium darrowii).</title>
        <authorList>
            <person name="Yu J."/>
            <person name="Hulse-Kemp A.M."/>
            <person name="Babiker E."/>
            <person name="Staton M."/>
        </authorList>
    </citation>
    <scope>NUCLEOTIDE SEQUENCE [LARGE SCALE GENOMIC DNA]</scope>
    <source>
        <strain evidence="2">cv. NJ 8807/NJ 8810</strain>
        <tissue evidence="1">Young leaf</tissue>
    </source>
</reference>
<evidence type="ECO:0000313" key="1">
    <source>
        <dbReference type="EMBL" id="KAH7848473.1"/>
    </source>
</evidence>
<protein>
    <submittedName>
        <fullName evidence="1">Uncharacterized protein</fullName>
    </submittedName>
</protein>
<dbReference type="EMBL" id="CM037157">
    <property type="protein sequence ID" value="KAH7848473.1"/>
    <property type="molecule type" value="Genomic_DNA"/>
</dbReference>
<dbReference type="Proteomes" id="UP000828048">
    <property type="component" value="Chromosome 7"/>
</dbReference>
<proteinExistence type="predicted"/>
<organism evidence="1 2">
    <name type="scientific">Vaccinium darrowii</name>
    <dbReference type="NCBI Taxonomy" id="229202"/>
    <lineage>
        <taxon>Eukaryota</taxon>
        <taxon>Viridiplantae</taxon>
        <taxon>Streptophyta</taxon>
        <taxon>Embryophyta</taxon>
        <taxon>Tracheophyta</taxon>
        <taxon>Spermatophyta</taxon>
        <taxon>Magnoliopsida</taxon>
        <taxon>eudicotyledons</taxon>
        <taxon>Gunneridae</taxon>
        <taxon>Pentapetalae</taxon>
        <taxon>asterids</taxon>
        <taxon>Ericales</taxon>
        <taxon>Ericaceae</taxon>
        <taxon>Vaccinioideae</taxon>
        <taxon>Vaccinieae</taxon>
        <taxon>Vaccinium</taxon>
    </lineage>
</organism>
<name>A0ACB7Y4N3_9ERIC</name>